<comment type="caution">
    <text evidence="8">The sequence shown here is derived from an EMBL/GenBank/DDBJ whole genome shotgun (WGS) entry which is preliminary data.</text>
</comment>
<dbReference type="EMBL" id="JABEYC010000334">
    <property type="protein sequence ID" value="KAF4978849.1"/>
    <property type="molecule type" value="Genomic_DNA"/>
</dbReference>
<evidence type="ECO:0000256" key="4">
    <source>
        <dbReference type="ARBA" id="ARBA00023125"/>
    </source>
</evidence>
<reference evidence="8" key="1">
    <citation type="journal article" date="2020" name="BMC Genomics">
        <title>Correction to: Identification and distribution of gene clusters required for synthesis of sphingolipid metabolism inhibitors in diverse species of the filamentous fungus Fusarium.</title>
        <authorList>
            <person name="Kim H.S."/>
            <person name="Lohmar J.M."/>
            <person name="Busman M."/>
            <person name="Brown D.W."/>
            <person name="Naumann T.A."/>
            <person name="Divon H.H."/>
            <person name="Lysoe E."/>
            <person name="Uhlig S."/>
            <person name="Proctor R.H."/>
        </authorList>
    </citation>
    <scope>NUCLEOTIDE SEQUENCE</scope>
    <source>
        <strain evidence="8">NRRL 22465</strain>
    </source>
</reference>
<evidence type="ECO:0000256" key="1">
    <source>
        <dbReference type="ARBA" id="ARBA00022723"/>
    </source>
</evidence>
<evidence type="ECO:0000256" key="5">
    <source>
        <dbReference type="ARBA" id="ARBA00023163"/>
    </source>
</evidence>
<feature type="region of interest" description="Disordered" evidence="7">
    <location>
        <begin position="441"/>
        <end position="466"/>
    </location>
</feature>
<keyword evidence="4" id="KW-0238">DNA-binding</keyword>
<evidence type="ECO:0000256" key="3">
    <source>
        <dbReference type="ARBA" id="ARBA00023015"/>
    </source>
</evidence>
<dbReference type="InterPro" id="IPR052360">
    <property type="entry name" value="Transcr_Regulatory_Proteins"/>
</dbReference>
<keyword evidence="2" id="KW-0862">Zinc</keyword>
<dbReference type="AlphaFoldDB" id="A0A8H4ULL7"/>
<protein>
    <submittedName>
        <fullName evidence="8">Uncharacterized protein</fullName>
    </submittedName>
</protein>
<organism evidence="8 9">
    <name type="scientific">Fusarium zealandicum</name>
    <dbReference type="NCBI Taxonomy" id="1053134"/>
    <lineage>
        <taxon>Eukaryota</taxon>
        <taxon>Fungi</taxon>
        <taxon>Dikarya</taxon>
        <taxon>Ascomycota</taxon>
        <taxon>Pezizomycotina</taxon>
        <taxon>Sordariomycetes</taxon>
        <taxon>Hypocreomycetidae</taxon>
        <taxon>Hypocreales</taxon>
        <taxon>Nectriaceae</taxon>
        <taxon>Fusarium</taxon>
        <taxon>Fusarium staphyleae species complex</taxon>
    </lineage>
</organism>
<reference evidence="8" key="2">
    <citation type="submission" date="2020-05" db="EMBL/GenBank/DDBJ databases">
        <authorList>
            <person name="Kim H.-S."/>
            <person name="Proctor R.H."/>
            <person name="Brown D.W."/>
        </authorList>
    </citation>
    <scope>NUCLEOTIDE SEQUENCE</scope>
    <source>
        <strain evidence="8">NRRL 22465</strain>
    </source>
</reference>
<evidence type="ECO:0000313" key="9">
    <source>
        <dbReference type="Proteomes" id="UP000635477"/>
    </source>
</evidence>
<name>A0A8H4ULL7_9HYPO</name>
<keyword evidence="6" id="KW-0539">Nucleus</keyword>
<proteinExistence type="predicted"/>
<dbReference type="GO" id="GO:0046872">
    <property type="term" value="F:metal ion binding"/>
    <property type="evidence" value="ECO:0007669"/>
    <property type="project" value="UniProtKB-KW"/>
</dbReference>
<dbReference type="OrthoDB" id="3145928at2759"/>
<evidence type="ECO:0000256" key="2">
    <source>
        <dbReference type="ARBA" id="ARBA00022833"/>
    </source>
</evidence>
<keyword evidence="1" id="KW-0479">Metal-binding</keyword>
<evidence type="ECO:0000313" key="8">
    <source>
        <dbReference type="EMBL" id="KAF4978849.1"/>
    </source>
</evidence>
<dbReference type="PANTHER" id="PTHR36206">
    <property type="entry name" value="ASPERCRYPTIN BIOSYNTHESIS CLUSTER-SPECIFIC TRANSCRIPTION REGULATOR ATNN-RELATED"/>
    <property type="match status" value="1"/>
</dbReference>
<dbReference type="PANTHER" id="PTHR36206:SF13">
    <property type="entry name" value="TRANSCRIPTIONAL REGULATORY PROTEIN MOC3"/>
    <property type="match status" value="1"/>
</dbReference>
<dbReference type="Proteomes" id="UP000635477">
    <property type="component" value="Unassembled WGS sequence"/>
</dbReference>
<keyword evidence="5" id="KW-0804">Transcription</keyword>
<keyword evidence="9" id="KW-1185">Reference proteome</keyword>
<evidence type="ECO:0000256" key="7">
    <source>
        <dbReference type="SAM" id="MobiDB-lite"/>
    </source>
</evidence>
<accession>A0A8H4ULL7</accession>
<sequence>MLDRQTALSRLSTRSTFRVVLRDTIDHNVFVTDIIIPFPTSLIAFVSPFITANVSSTRPHSYFKPLGQPCLHRSHTKPTQDKEQPRVGILAAAEAFGACYEEYVLRRDYPSTSLETTKRYAKALKLAQLDLSTLQHGPMPSMIVCLFLASIEAIQQRLDKGHMHLNGALTLMASHAGKKATPMIAMEYVSIFRKLDLHVATYSMGVAPHLHPQPSITTNDFLSNPPDETLSRILHSCYHFISAASPYKYTSRRIMPPELFIELGRQLSNMKQWLAYNQVQVPAPNTRVQDESLLVRRAQCLAALVYASASLDPRETAYDSFGPEFEEIVTLIETIHLNADQDQTLRHGHLSSLLSYTPEMGIIHPLYFVARKYRHRRWRRRALRLLLRSGREGPWCGETESSAAWSVIRAEEGLVDKTSLELPGLGDTDIDDPIKIPERNRVHASGAVADEDDDSSDGGTMERSQISKKRLTKVTIFRCLDIEAMLRDDGHRPRPFPWIGSKHWESWIDPLEPVC</sequence>
<dbReference type="GO" id="GO:0003677">
    <property type="term" value="F:DNA binding"/>
    <property type="evidence" value="ECO:0007669"/>
    <property type="project" value="UniProtKB-KW"/>
</dbReference>
<keyword evidence="3" id="KW-0805">Transcription regulation</keyword>
<evidence type="ECO:0000256" key="6">
    <source>
        <dbReference type="ARBA" id="ARBA00023242"/>
    </source>
</evidence>
<gene>
    <name evidence="8" type="ORF">FZEAL_4831</name>
</gene>